<feature type="compositionally biased region" description="Pro residues" evidence="1">
    <location>
        <begin position="78"/>
        <end position="91"/>
    </location>
</feature>
<dbReference type="InterPro" id="IPR006868">
    <property type="entry name" value="DUF630"/>
</dbReference>
<reference evidence="6 7" key="1">
    <citation type="journal article" date="2020" name="bioRxiv">
        <title>Sequence and annotation of 42 cannabis genomes reveals extensive copy number variation in cannabinoid synthesis and pathogen resistance genes.</title>
        <authorList>
            <person name="Mckernan K.J."/>
            <person name="Helbert Y."/>
            <person name="Kane L.T."/>
            <person name="Ebling H."/>
            <person name="Zhang L."/>
            <person name="Liu B."/>
            <person name="Eaton Z."/>
            <person name="Mclaughlin S."/>
            <person name="Kingan S."/>
            <person name="Baybayan P."/>
            <person name="Concepcion G."/>
            <person name="Jordan M."/>
            <person name="Riva A."/>
            <person name="Barbazuk W."/>
            <person name="Harkins T."/>
        </authorList>
    </citation>
    <scope>NUCLEOTIDE SEQUENCE [LARGE SCALE GENOMIC DNA]</scope>
    <source>
        <strain evidence="6 7">cv. Jamaican Lion 4</strain>
        <strain evidence="5">Father</strain>
        <strain evidence="4">Mother</strain>
        <tissue evidence="4">Leaf</tissue>
    </source>
</reference>
<feature type="domain" description="DUF632" evidence="2">
    <location>
        <begin position="210"/>
        <end position="507"/>
    </location>
</feature>
<dbReference type="EMBL" id="JAATIP010000069">
    <property type="protein sequence ID" value="KAF4379366.1"/>
    <property type="molecule type" value="Genomic_DNA"/>
</dbReference>
<dbReference type="PANTHER" id="PTHR21450:SF21">
    <property type="entry name" value="REDUCTASE SUBUNIT C, PUTATIVE (DUF630 AND DUF632)-RELATED"/>
    <property type="match status" value="1"/>
</dbReference>
<dbReference type="Proteomes" id="UP000525078">
    <property type="component" value="Unassembled WGS sequence"/>
</dbReference>
<dbReference type="Pfam" id="PF04782">
    <property type="entry name" value="DUF632"/>
    <property type="match status" value="1"/>
</dbReference>
<evidence type="ECO:0000313" key="7">
    <source>
        <dbReference type="Proteomes" id="UP000583929"/>
    </source>
</evidence>
<evidence type="ECO:0000259" key="2">
    <source>
        <dbReference type="Pfam" id="PF04782"/>
    </source>
</evidence>
<accession>A0A7J6G8R8</accession>
<comment type="caution">
    <text evidence="4">The sequence shown here is derived from an EMBL/GenBank/DDBJ whole genome shotgun (WGS) entry which is preliminary data.</text>
</comment>
<keyword evidence="7" id="KW-1185">Reference proteome</keyword>
<dbReference type="PANTHER" id="PTHR21450">
    <property type="entry name" value="PROTEIN ALTERED PHOSPHATE STARVATION RESPONSE 1"/>
    <property type="match status" value="1"/>
</dbReference>
<gene>
    <name evidence="4" type="ORF">F8388_013584</name>
    <name evidence="5" type="ORF">G4B88_025438</name>
</gene>
<dbReference type="InterPro" id="IPR006867">
    <property type="entry name" value="DUF632"/>
</dbReference>
<sequence>MGCAASRFDKDERVQICKQRKRLMKQLVGFRGEFADAQLAYLKALKNTGVTLRQFTESELLEFENSTTEGTTERLVLPPSPPPPPPPPPPLEETDEEEIKKSEYDGLQFPPIISSSLEWDPFRSTTPCYWENEEMMEPVDEENWAETKTDFEEEESEEKASTTDVVATESLSNKLQNAGSVDDNSSTTSWCDKDNADGTAVFFRGKKSLEALAKELDDYFLKASAGVKEITVLMDINGSDMFLPHSFRENKRKGTNPAKVFSGLSWSRSSRSLTEDSVDSSEPCRPGAHCVTLKKLCDEEQKLYKAVKEEVKTKLELEKKSLLLQKQEAENHDWEKTDKTRQSVGSLEAIVSQLQEIIRTACSSILQLIDENLYPQLIAITSGLLQMWRTMYESHEAQYRKSQLLMHLGDNQKMDPSTANHRQAAVQLETEVSCWYNSFCRVVNSQREYVRTLFRWIKLVDNLVDEDRRSLHLSAVQSLCDQWQLALDKLPDKAASEAIKGLCSAIHSIVVQQVEEHNLQRKYEKIDRRVQKEVDSRDELLSKLQGSFEGEDMLSDLSPKHPLTLKDAKIAALQKQLEIEKTQYQNSVQATKAMTLNNLKTSLPNVFKTLVDFSGANVEAIEACLSYTKPEDTCEAELESTQN</sequence>
<proteinExistence type="predicted"/>
<dbReference type="Proteomes" id="UP000583929">
    <property type="component" value="Unassembled WGS sequence"/>
</dbReference>
<evidence type="ECO:0000256" key="1">
    <source>
        <dbReference type="SAM" id="MobiDB-lite"/>
    </source>
</evidence>
<dbReference type="EMBL" id="JAATIQ010000026">
    <property type="protein sequence ID" value="KAF4398459.1"/>
    <property type="molecule type" value="Genomic_DNA"/>
</dbReference>
<organism evidence="4 6">
    <name type="scientific">Cannabis sativa</name>
    <name type="common">Hemp</name>
    <name type="synonym">Marijuana</name>
    <dbReference type="NCBI Taxonomy" id="3483"/>
    <lineage>
        <taxon>Eukaryota</taxon>
        <taxon>Viridiplantae</taxon>
        <taxon>Streptophyta</taxon>
        <taxon>Embryophyta</taxon>
        <taxon>Tracheophyta</taxon>
        <taxon>Spermatophyta</taxon>
        <taxon>Magnoliopsida</taxon>
        <taxon>eudicotyledons</taxon>
        <taxon>Gunneridae</taxon>
        <taxon>Pentapetalae</taxon>
        <taxon>rosids</taxon>
        <taxon>fabids</taxon>
        <taxon>Rosales</taxon>
        <taxon>Cannabaceae</taxon>
        <taxon>Cannabis</taxon>
    </lineage>
</organism>
<protein>
    <recommendedName>
        <fullName evidence="8">DUF632 domain-containing protein</fullName>
    </recommendedName>
</protein>
<evidence type="ECO:0000313" key="4">
    <source>
        <dbReference type="EMBL" id="KAF4379366.1"/>
    </source>
</evidence>
<dbReference type="AlphaFoldDB" id="A0A7J6G8R8"/>
<feature type="domain" description="DUF630" evidence="3">
    <location>
        <begin position="1"/>
        <end position="59"/>
    </location>
</feature>
<evidence type="ECO:0000313" key="6">
    <source>
        <dbReference type="Proteomes" id="UP000525078"/>
    </source>
</evidence>
<dbReference type="Pfam" id="PF04783">
    <property type="entry name" value="DUF630"/>
    <property type="match status" value="1"/>
</dbReference>
<evidence type="ECO:0000259" key="3">
    <source>
        <dbReference type="Pfam" id="PF04783"/>
    </source>
</evidence>
<evidence type="ECO:0008006" key="8">
    <source>
        <dbReference type="Google" id="ProtNLM"/>
    </source>
</evidence>
<feature type="region of interest" description="Disordered" evidence="1">
    <location>
        <begin position="65"/>
        <end position="99"/>
    </location>
</feature>
<evidence type="ECO:0000313" key="5">
    <source>
        <dbReference type="EMBL" id="KAF4398459.1"/>
    </source>
</evidence>
<name>A0A7J6G8R8_CANSA</name>